<organism evidence="2 3">
    <name type="scientific">Acrocarpospora pleiomorpha</name>
    <dbReference type="NCBI Taxonomy" id="90975"/>
    <lineage>
        <taxon>Bacteria</taxon>
        <taxon>Bacillati</taxon>
        <taxon>Actinomycetota</taxon>
        <taxon>Actinomycetes</taxon>
        <taxon>Streptosporangiales</taxon>
        <taxon>Streptosporangiaceae</taxon>
        <taxon>Acrocarpospora</taxon>
    </lineage>
</organism>
<feature type="signal peptide" evidence="1">
    <location>
        <begin position="1"/>
        <end position="26"/>
    </location>
</feature>
<dbReference type="Gene3D" id="2.40.128.340">
    <property type="match status" value="2"/>
</dbReference>
<evidence type="ECO:0000313" key="2">
    <source>
        <dbReference type="EMBL" id="GES17396.1"/>
    </source>
</evidence>
<dbReference type="RefSeq" id="WP_155342574.1">
    <property type="nucleotide sequence ID" value="NZ_BAAAHM010000001.1"/>
</dbReference>
<keyword evidence="1" id="KW-0732">Signal</keyword>
<comment type="caution">
    <text evidence="2">The sequence shown here is derived from an EMBL/GenBank/DDBJ whole genome shotgun (WGS) entry which is preliminary data.</text>
</comment>
<reference evidence="2 3" key="1">
    <citation type="submission" date="2019-10" db="EMBL/GenBank/DDBJ databases">
        <title>Whole genome shotgun sequence of Acrocarpospora pleiomorpha NBRC 16267.</title>
        <authorList>
            <person name="Ichikawa N."/>
            <person name="Kimura A."/>
            <person name="Kitahashi Y."/>
            <person name="Komaki H."/>
            <person name="Oguchi A."/>
        </authorList>
    </citation>
    <scope>NUCLEOTIDE SEQUENCE [LARGE SCALE GENOMIC DNA]</scope>
    <source>
        <strain evidence="2 3">NBRC 16267</strain>
    </source>
</reference>
<keyword evidence="3" id="KW-1185">Reference proteome</keyword>
<protein>
    <recommendedName>
        <fullName evidence="4">Endonuclease/exonuclease/phosphatase domain-containing protein</fullName>
    </recommendedName>
</protein>
<accession>A0A5M3X9R3</accession>
<dbReference type="EMBL" id="BLAF01000004">
    <property type="protein sequence ID" value="GES17396.1"/>
    <property type="molecule type" value="Genomic_DNA"/>
</dbReference>
<name>A0A5M3X9R3_9ACTN</name>
<dbReference type="Proteomes" id="UP000377595">
    <property type="component" value="Unassembled WGS sequence"/>
</dbReference>
<feature type="chain" id="PRO_5024383265" description="Endonuclease/exonuclease/phosphatase domain-containing protein" evidence="1">
    <location>
        <begin position="27"/>
        <end position="453"/>
    </location>
</feature>
<evidence type="ECO:0000313" key="3">
    <source>
        <dbReference type="Proteomes" id="UP000377595"/>
    </source>
</evidence>
<evidence type="ECO:0008006" key="4">
    <source>
        <dbReference type="Google" id="ProtNLM"/>
    </source>
</evidence>
<dbReference type="InterPro" id="IPR028994">
    <property type="entry name" value="Integrin_alpha_N"/>
</dbReference>
<evidence type="ECO:0000256" key="1">
    <source>
        <dbReference type="SAM" id="SignalP"/>
    </source>
</evidence>
<proteinExistence type="predicted"/>
<dbReference type="AlphaFoldDB" id="A0A5M3X9R3"/>
<gene>
    <name evidence="2" type="ORF">Aple_002910</name>
</gene>
<dbReference type="SUPFAM" id="SSF69318">
    <property type="entry name" value="Integrin alpha N-terminal domain"/>
    <property type="match status" value="1"/>
</dbReference>
<sequence>MKALRAALTALTLTAVTGLSAAPAHADPEPTIQADAAYSTTACDPRGVTSSDNSLAATLNGKLTKKMRGAMTGYRVSCARMVVNTVRNLGLHSRAAVIAITTVIVESAIQNIDQEYDHDSLGLFQQRGTWGSRAQRLDPVWATTAFINKMKRVYPNNAWMTTPIGEVCQGVQVSAYPAKYPPEVSDAQIIVNHLWQPAPTPTHGRDSTGYYNPADGTFHLRNVLGDGTSNYAWGTSLETLPNALVLTGDWNGDGKDSMGYYNPADGTFHLRNTLDDGGSNTAWDTSLETLPDAVVLTGDWNGDGKDSFGYYNPADGTFHLRNAHNDGSSDYAWGTALETVPDAVVLVGDWNGDGKDSLGYYNPADGTFHLRNALNDGSSDYAWGTSLETLPDAVVLTGDWNGDGKDSLGYYNPADGTYHLRDTLDDGGSDYAWGTALETVPGAVILTGDWNGS</sequence>
<dbReference type="OrthoDB" id="7671932at2"/>